<evidence type="ECO:0000256" key="3">
    <source>
        <dbReference type="ARBA" id="ARBA00023274"/>
    </source>
</evidence>
<dbReference type="NCBIfam" id="TIGR00952">
    <property type="entry name" value="S15_bact"/>
    <property type="match status" value="1"/>
</dbReference>
<comment type="similarity">
    <text evidence="1 4">Belongs to the universal ribosomal protein uS15 family.</text>
</comment>
<dbReference type="InParanoid" id="D8LI83"/>
<dbReference type="InterPro" id="IPR009068">
    <property type="entry name" value="uS15_NS1_RNA-bd_sf"/>
</dbReference>
<proteinExistence type="inferred from homology"/>
<dbReference type="OMA" id="NSTARMD"/>
<dbReference type="Pfam" id="PF00312">
    <property type="entry name" value="Ribosomal_S15"/>
    <property type="match status" value="1"/>
</dbReference>
<dbReference type="STRING" id="2880.D8LI83"/>
<dbReference type="PANTHER" id="PTHR23321">
    <property type="entry name" value="RIBOSOMAL PROTEIN S15, BACTERIAL AND ORGANELLAR"/>
    <property type="match status" value="1"/>
</dbReference>
<gene>
    <name evidence="5" type="ORF">Esi_0206_0030</name>
</gene>
<dbReference type="GO" id="GO:0003735">
    <property type="term" value="F:structural constituent of ribosome"/>
    <property type="evidence" value="ECO:0007669"/>
    <property type="project" value="InterPro"/>
</dbReference>
<dbReference type="Gene3D" id="1.10.287.10">
    <property type="entry name" value="S15/NS1, RNA-binding"/>
    <property type="match status" value="1"/>
</dbReference>
<evidence type="ECO:0000313" key="6">
    <source>
        <dbReference type="Proteomes" id="UP000002630"/>
    </source>
</evidence>
<dbReference type="SMART" id="SM01387">
    <property type="entry name" value="Ribosomal_S15"/>
    <property type="match status" value="1"/>
</dbReference>
<dbReference type="OrthoDB" id="441444at2759"/>
<dbReference type="PANTHER" id="PTHR23321:SF26">
    <property type="entry name" value="SMALL RIBOSOMAL SUBUNIT PROTEIN US15M"/>
    <property type="match status" value="1"/>
</dbReference>
<dbReference type="GO" id="GO:1990904">
    <property type="term" value="C:ribonucleoprotein complex"/>
    <property type="evidence" value="ECO:0007669"/>
    <property type="project" value="UniProtKB-KW"/>
</dbReference>
<keyword evidence="3 4" id="KW-0687">Ribonucleoprotein</keyword>
<dbReference type="SUPFAM" id="SSF47060">
    <property type="entry name" value="S15/NS1 RNA-binding domain"/>
    <property type="match status" value="1"/>
</dbReference>
<organism evidence="5 6">
    <name type="scientific">Ectocarpus siliculosus</name>
    <name type="common">Brown alga</name>
    <name type="synonym">Conferva siliculosa</name>
    <dbReference type="NCBI Taxonomy" id="2880"/>
    <lineage>
        <taxon>Eukaryota</taxon>
        <taxon>Sar</taxon>
        <taxon>Stramenopiles</taxon>
        <taxon>Ochrophyta</taxon>
        <taxon>PX clade</taxon>
        <taxon>Phaeophyceae</taxon>
        <taxon>Ectocarpales</taxon>
        <taxon>Ectocarpaceae</taxon>
        <taxon>Ectocarpus</taxon>
    </lineage>
</organism>
<evidence type="ECO:0000256" key="4">
    <source>
        <dbReference type="RuleBase" id="RU003919"/>
    </source>
</evidence>
<evidence type="ECO:0000313" key="5">
    <source>
        <dbReference type="EMBL" id="CBN75905.1"/>
    </source>
</evidence>
<dbReference type="EMBL" id="FN648383">
    <property type="protein sequence ID" value="CBN75905.1"/>
    <property type="molecule type" value="Genomic_DNA"/>
</dbReference>
<protein>
    <submittedName>
        <fullName evidence="5">RpsO</fullName>
    </submittedName>
</protein>
<dbReference type="GO" id="GO:0006412">
    <property type="term" value="P:translation"/>
    <property type="evidence" value="ECO:0007669"/>
    <property type="project" value="InterPro"/>
</dbReference>
<reference evidence="5 6" key="1">
    <citation type="journal article" date="2010" name="Nature">
        <title>The Ectocarpus genome and the independent evolution of multicellularity in brown algae.</title>
        <authorList>
            <person name="Cock J.M."/>
            <person name="Sterck L."/>
            <person name="Rouze P."/>
            <person name="Scornet D."/>
            <person name="Allen A.E."/>
            <person name="Amoutzias G."/>
            <person name="Anthouard V."/>
            <person name="Artiguenave F."/>
            <person name="Aury J.M."/>
            <person name="Badger J.H."/>
            <person name="Beszteri B."/>
            <person name="Billiau K."/>
            <person name="Bonnet E."/>
            <person name="Bothwell J.H."/>
            <person name="Bowler C."/>
            <person name="Boyen C."/>
            <person name="Brownlee C."/>
            <person name="Carrano C.J."/>
            <person name="Charrier B."/>
            <person name="Cho G.Y."/>
            <person name="Coelho S.M."/>
            <person name="Collen J."/>
            <person name="Corre E."/>
            <person name="Da Silva C."/>
            <person name="Delage L."/>
            <person name="Delaroque N."/>
            <person name="Dittami S.M."/>
            <person name="Doulbeau S."/>
            <person name="Elias M."/>
            <person name="Farnham G."/>
            <person name="Gachon C.M."/>
            <person name="Gschloessl B."/>
            <person name="Heesch S."/>
            <person name="Jabbari K."/>
            <person name="Jubin C."/>
            <person name="Kawai H."/>
            <person name="Kimura K."/>
            <person name="Kloareg B."/>
            <person name="Kupper F.C."/>
            <person name="Lang D."/>
            <person name="Le Bail A."/>
            <person name="Leblanc C."/>
            <person name="Lerouge P."/>
            <person name="Lohr M."/>
            <person name="Lopez P.J."/>
            <person name="Martens C."/>
            <person name="Maumus F."/>
            <person name="Michel G."/>
            <person name="Miranda-Saavedra D."/>
            <person name="Morales J."/>
            <person name="Moreau H."/>
            <person name="Motomura T."/>
            <person name="Nagasato C."/>
            <person name="Napoli C.A."/>
            <person name="Nelson D.R."/>
            <person name="Nyvall-Collen P."/>
            <person name="Peters A.F."/>
            <person name="Pommier C."/>
            <person name="Potin P."/>
            <person name="Poulain J."/>
            <person name="Quesneville H."/>
            <person name="Read B."/>
            <person name="Rensing S.A."/>
            <person name="Ritter A."/>
            <person name="Rousvoal S."/>
            <person name="Samanta M."/>
            <person name="Samson G."/>
            <person name="Schroeder D.C."/>
            <person name="Segurens B."/>
            <person name="Strittmatter M."/>
            <person name="Tonon T."/>
            <person name="Tregear J.W."/>
            <person name="Valentin K."/>
            <person name="von Dassow P."/>
            <person name="Yamagishi T."/>
            <person name="Van de Peer Y."/>
            <person name="Wincker P."/>
        </authorList>
    </citation>
    <scope>NUCLEOTIDE SEQUENCE [LARGE SCALE GENOMIC DNA]</scope>
    <source>
        <strain evidence="6">Ec32 / CCAP1310/4</strain>
    </source>
</reference>
<sequence>MAQTNLSRKPQKKKLLKRLELEKWQRHAGDTGSPECQIAALTVRIDALRPLVNSTARMDFSCKRGYVKLLARRRKMLAYLKRKDFEIYRKVALETGLR</sequence>
<dbReference type="GO" id="GO:0005737">
    <property type="term" value="C:cytoplasm"/>
    <property type="evidence" value="ECO:0007669"/>
    <property type="project" value="UniProtKB-ARBA"/>
</dbReference>
<dbReference type="InterPro" id="IPR000589">
    <property type="entry name" value="Ribosomal_uS15"/>
</dbReference>
<accession>D8LI83</accession>
<name>D8LI83_ECTSI</name>
<keyword evidence="2 4" id="KW-0689">Ribosomal protein</keyword>
<dbReference type="AlphaFoldDB" id="D8LI83"/>
<evidence type="ECO:0000256" key="2">
    <source>
        <dbReference type="ARBA" id="ARBA00022980"/>
    </source>
</evidence>
<dbReference type="GO" id="GO:0005840">
    <property type="term" value="C:ribosome"/>
    <property type="evidence" value="ECO:0007669"/>
    <property type="project" value="UniProtKB-KW"/>
</dbReference>
<dbReference type="InterPro" id="IPR005290">
    <property type="entry name" value="Ribosomal_uS15_bac-type"/>
</dbReference>
<evidence type="ECO:0000256" key="1">
    <source>
        <dbReference type="ARBA" id="ARBA00008434"/>
    </source>
</evidence>
<dbReference type="Proteomes" id="UP000002630">
    <property type="component" value="Linkage Group LG17"/>
</dbReference>
<dbReference type="EMBL" id="FN649742">
    <property type="protein sequence ID" value="CBN75905.1"/>
    <property type="molecule type" value="Genomic_DNA"/>
</dbReference>
<keyword evidence="6" id="KW-1185">Reference proteome</keyword>